<feature type="region of interest" description="Disordered" evidence="14">
    <location>
        <begin position="1102"/>
        <end position="1233"/>
    </location>
</feature>
<feature type="chain" id="PRO_5028034879" description="Coagulation factor V" evidence="15">
    <location>
        <begin position="24"/>
        <end position="2052"/>
    </location>
</feature>
<dbReference type="InterPro" id="IPR033138">
    <property type="entry name" value="Cu_oxidase_CS"/>
</dbReference>
<dbReference type="SMART" id="SM00231">
    <property type="entry name" value="FA58C"/>
    <property type="match status" value="2"/>
</dbReference>
<dbReference type="InParanoid" id="F6XMV4"/>
<dbReference type="Pfam" id="PF00754">
    <property type="entry name" value="F5_F8_type_C"/>
    <property type="match status" value="2"/>
</dbReference>
<keyword evidence="18" id="KW-1185">Reference proteome</keyword>
<evidence type="ECO:0000259" key="16">
    <source>
        <dbReference type="PROSITE" id="PS50022"/>
    </source>
</evidence>
<evidence type="ECO:0000256" key="13">
    <source>
        <dbReference type="PIRSR" id="PIRSR000354-1"/>
    </source>
</evidence>
<protein>
    <recommendedName>
        <fullName evidence="11">Coagulation factor V</fullName>
    </recommendedName>
    <alternativeName>
        <fullName evidence="12">Activated protein C cofactor</fullName>
    </alternativeName>
</protein>
<proteinExistence type="inferred from homology"/>
<feature type="disulfide bond" evidence="13">
    <location>
        <begin position="244"/>
        <end position="325"/>
    </location>
</feature>
<dbReference type="Ensembl" id="ENSOANT00000001347.3">
    <property type="protein sequence ID" value="ENSOANP00000001346.3"/>
    <property type="gene ID" value="ENSOANG00000000866.4"/>
</dbReference>
<dbReference type="SUPFAM" id="SSF49785">
    <property type="entry name" value="Galactose-binding domain-like"/>
    <property type="match status" value="2"/>
</dbReference>
<evidence type="ECO:0000256" key="6">
    <source>
        <dbReference type="ARBA" id="ARBA00022737"/>
    </source>
</evidence>
<organism evidence="17 18">
    <name type="scientific">Ornithorhynchus anatinus</name>
    <name type="common">Duckbill platypus</name>
    <dbReference type="NCBI Taxonomy" id="9258"/>
    <lineage>
        <taxon>Eukaryota</taxon>
        <taxon>Metazoa</taxon>
        <taxon>Chordata</taxon>
        <taxon>Craniata</taxon>
        <taxon>Vertebrata</taxon>
        <taxon>Euteleostomi</taxon>
        <taxon>Mammalia</taxon>
        <taxon>Monotremata</taxon>
        <taxon>Ornithorhynchidae</taxon>
        <taxon>Ornithorhynchus</taxon>
    </lineage>
</organism>
<name>F6XMV4_ORNAN</name>
<dbReference type="CDD" id="cd00057">
    <property type="entry name" value="FA58C"/>
    <property type="match status" value="2"/>
</dbReference>
<evidence type="ECO:0000256" key="15">
    <source>
        <dbReference type="SAM" id="SignalP"/>
    </source>
</evidence>
<feature type="domain" description="F5/8 type C" evidence="16">
    <location>
        <begin position="1738"/>
        <end position="1889"/>
    </location>
</feature>
<keyword evidence="6" id="KW-0677">Repeat</keyword>
<evidence type="ECO:0000256" key="10">
    <source>
        <dbReference type="ARBA" id="ARBA00062779"/>
    </source>
</evidence>
<feature type="disulfide bond" evidence="13">
    <location>
        <begin position="496"/>
        <end position="522"/>
    </location>
</feature>
<feature type="disulfide bond" evidence="13">
    <location>
        <begin position="599"/>
        <end position="696"/>
    </location>
</feature>
<dbReference type="InterPro" id="IPR008972">
    <property type="entry name" value="Cupredoxin"/>
</dbReference>
<keyword evidence="4" id="KW-0479">Metal-binding</keyword>
<evidence type="ECO:0000256" key="14">
    <source>
        <dbReference type="SAM" id="MobiDB-lite"/>
    </source>
</evidence>
<evidence type="ECO:0000256" key="5">
    <source>
        <dbReference type="ARBA" id="ARBA00022729"/>
    </source>
</evidence>
<dbReference type="HOGENOM" id="CLU_000948_0_0_1"/>
<dbReference type="PROSITE" id="PS01286">
    <property type="entry name" value="FA58C_2"/>
    <property type="match status" value="2"/>
</dbReference>
<evidence type="ECO:0000256" key="3">
    <source>
        <dbReference type="ARBA" id="ARBA00022525"/>
    </source>
</evidence>
<dbReference type="PIRSF" id="PIRSF000354">
    <property type="entry name" value="Factors_V_VIII"/>
    <property type="match status" value="1"/>
</dbReference>
<dbReference type="FunFam" id="2.60.40.420:FF:000028">
    <property type="entry name" value="Ceruloplasmin"/>
    <property type="match status" value="2"/>
</dbReference>
<feature type="domain" description="F5/8 type C" evidence="16">
    <location>
        <begin position="1894"/>
        <end position="2049"/>
    </location>
</feature>
<accession>F6XMV4</accession>
<evidence type="ECO:0000313" key="17">
    <source>
        <dbReference type="Ensembl" id="ENSOANP00000001346.3"/>
    </source>
</evidence>
<evidence type="ECO:0000256" key="9">
    <source>
        <dbReference type="ARBA" id="ARBA00023180"/>
    </source>
</evidence>
<evidence type="ECO:0000313" key="18">
    <source>
        <dbReference type="Proteomes" id="UP000002279"/>
    </source>
</evidence>
<keyword evidence="7" id="KW-0106">Calcium</keyword>
<feature type="region of interest" description="Disordered" evidence="14">
    <location>
        <begin position="1246"/>
        <end position="1302"/>
    </location>
</feature>
<feature type="compositionally biased region" description="Low complexity" evidence="14">
    <location>
        <begin position="1262"/>
        <end position="1274"/>
    </location>
</feature>
<dbReference type="PANTHER" id="PTHR46806">
    <property type="entry name" value="F5/8 TYPE C DOMAIN-CONTAINING PROTEIN"/>
    <property type="match status" value="1"/>
</dbReference>
<dbReference type="GO" id="GO:0005507">
    <property type="term" value="F:copper ion binding"/>
    <property type="evidence" value="ECO:0007669"/>
    <property type="project" value="InterPro"/>
</dbReference>
<keyword evidence="5 15" id="KW-0732">Signal</keyword>
<feature type="compositionally biased region" description="Polar residues" evidence="14">
    <location>
        <begin position="1164"/>
        <end position="1179"/>
    </location>
</feature>
<evidence type="ECO:0000256" key="1">
    <source>
        <dbReference type="ARBA" id="ARBA00004613"/>
    </source>
</evidence>
<dbReference type="Bgee" id="ENSOANG00000000866">
    <property type="expression patterns" value="Expressed in liver and 2 other cell types or tissues"/>
</dbReference>
<dbReference type="Proteomes" id="UP000002279">
    <property type="component" value="Unplaced"/>
</dbReference>
<keyword evidence="8 13" id="KW-1015">Disulfide bond</keyword>
<sequence length="2052" mass="230412">MARGWPGLWVLVVLCSSWPPGRQHRAEAAGLRDFYVAAQAVDWTYRPPQPEALRFKRSESVFKKIVYREYDADFKKEKPRSSISGLLGPTLYAEVGDTLNIHFKNMVNKSLSIHPRGIAYSKRSEGALYADWTTPFEKMDDAVLPGQQFTYVWKITEGVGPTEADPPCLTQIYYSHENVIQDFNSGLVGALLICKKASRPRSENVNQVLMFAVFDESKSWQPRSALMYTVNGYANGTLPDIQACALDHISWHLIGMSSGPELFSLHFSGQVLEHNGHKLSTFNLVGATSFTANMTVSHEGWWMISSLVPLHMEAGMHGYLNIKSCQKQTRSNKKISRDQRRQIKDWEYFIAAEEVMWDYAPVIPGNMDKKYKSQHLDNFSNQIGKIYKKVVYKEYQDASFTKRRESNKISETGILGPIIRAQVRDTIKVVFKNLASRPYSIYPHGVSLSKTEEGVLGRPLGGGNSTLSRAVQPGEIYTYQWTILESDEPSEKDVQCVTRPYYSAVDVSRDIASGLIGLLLICKGRSLDKRGMQMKADIEQQAVFAVFDENKSWYIEDNINKFCQDPTSVKRDDPRFYESNVMSTINGFVPESLPILGFCFDDVVQWNFCSIGSQNTIVSIHFTGHSFWYEGRPEDVLTLFPMSGKSVTVPMDNVGNMLSVNYVLEVHRTPLHEGCWGISHIYRVLSARLCCSDGGCTEDRSRRYSFFRNPSFLHGFPGTWMVTSMGSAKRDESIGLKFRDVKCIRDYSNYDYEEIVFDSIKKTLKSDFTDVPSPDGYLEDPLANGDSFDYQDALALELGLRSFKNKAVAPEEELLLNLTALALNDSLGPSTQSAEEANASDPWPSKIESFLTDDPSEPQTTSPHPAIPTAGNLPEHLPGAGGHSIVQRSVAENSVLPSDQLEGTPASDVKEMGLFPDGEGMSQKVAEEEDGQARATSQVFDNLTLAEKGGDGSERRHIPPSKIASGRSPEGVPSEDSLSLSGVTPGTRGQPPGHQFFSGRKDPSKMPIKNWNLGSEKEGLENIKRTDEVGSFNKLPKGPWFTSQSWRERTHLASRQGRPVSHQKFAEHRQKIKRARPKFLNQGADGESTPIRPAMTFIKTRRKKIDKSASHFAMSPRGFNPLHGSKPNSSFSPGPANHTSSLNESDWTSPPPVVSPTSPLLTVNQSLPPLSLDHTSSSLDPGHELLPPSLDQNISLPDPDPTYPAPAFNQPSPPSPRFNETSSPLGPRLPDLYPTSTLLYSQWSSHPSDLQTVTGPPDHSRTTQSSSSDQTSPTWDPERDGHQRLPTPYSERTTSPPDQVSELPDLARLLPPAPTQMLANLSLNETTLSLPAEPGDALTPKQMKPEIILGLTKENGDYIEYVPGPEIQNSDEDLAMIQYVAYDNPYENDFRANPYTLRNPDTIASWYIRSYNGNRKYYYIAAEEVFWDYSGLRKSETKTGHPGSIPGDTVYKKVIFRSYLDSTFTTPDPRGEDEEHLGILGPVIRAEVDDVIQVRFKNLASRPYSLHAHGLSYEKSSEGKSYEDESPEWFKNDSAVQPNSSYTYVWHATEKSGPENKGLDCRIWAYYSAVNSEKDIQSGLIGPLLICRKGTLHKKSNQPVDTREFVLLFMIFDEEKSWYFDKKSKKTRSEQTSHKFHAINGIVSYLPGLRMYEGEVVHWHLLNMGGSQDLHVVHFHGQTLLERGKQDHRLGVYPLLPGSFRTLQMTAEKPGFWLLDTSVGDSQKGGMQAIFHIIDKGCKMPMGLSTGTILDSQISASEYHSNWEPKLARLNKIGSYNAWSTEKSTSDNPWIQIDLQREVVLTGIQTQGAKHYLKSYFTIEFYLTYSTDKRRWNTFKGKSTLKQQSFEGNSDASTIKENKIDPPIVAKYIRIYPTLYNRRPTLRLELLGCEVLGCSTPLGMESKKIAKAQITASSFKTSWWGTAWEPSCARLNEQGRVNAWQAKSNNNNQWLQVDLLQTKKITSIATQGAKSLNRDMYVETYTVLYSDQGSQWKPYTENLSSMPKIFIGNVNTNGLVRNYFNPPIFSRFIRIIPKSWNDSIALRLELFGCDIY</sequence>
<feature type="disulfide bond" evidence="13">
    <location>
        <begin position="1561"/>
        <end position="1587"/>
    </location>
</feature>
<dbReference type="GeneTree" id="ENSGT00940000158556"/>
<feature type="signal peptide" evidence="15">
    <location>
        <begin position="1"/>
        <end position="23"/>
    </location>
</feature>
<dbReference type="Pfam" id="PF07732">
    <property type="entry name" value="Cu-oxidase_3"/>
    <property type="match status" value="2"/>
</dbReference>
<feature type="region of interest" description="Disordered" evidence="14">
    <location>
        <begin position="898"/>
        <end position="1013"/>
    </location>
</feature>
<dbReference type="STRING" id="9258.ENSOANP00000001346"/>
<dbReference type="FunFam" id="2.60.40.420:FF:000011">
    <property type="entry name" value="Coagulation factor VIII (Predicted)"/>
    <property type="match status" value="1"/>
</dbReference>
<dbReference type="GO" id="GO:0007596">
    <property type="term" value="P:blood coagulation"/>
    <property type="evidence" value="ECO:0000318"/>
    <property type="project" value="GO_Central"/>
</dbReference>
<dbReference type="PROSITE" id="PS00079">
    <property type="entry name" value="MULTICOPPER_OXIDASE1"/>
    <property type="match status" value="1"/>
</dbReference>
<dbReference type="GO" id="GO:0005615">
    <property type="term" value="C:extracellular space"/>
    <property type="evidence" value="ECO:0000318"/>
    <property type="project" value="GO_Central"/>
</dbReference>
<feature type="disulfide bond" evidence="13">
    <location>
        <begin position="1738"/>
        <end position="1889"/>
    </location>
</feature>
<dbReference type="GO" id="GO:0031091">
    <property type="term" value="C:platelet alpha granule"/>
    <property type="evidence" value="ECO:0000318"/>
    <property type="project" value="GO_Central"/>
</dbReference>
<keyword evidence="3" id="KW-0964">Secreted</keyword>
<dbReference type="InterPro" id="IPR050633">
    <property type="entry name" value="Neuropilin_MCO_CoagFactor"/>
</dbReference>
<evidence type="ECO:0000256" key="7">
    <source>
        <dbReference type="ARBA" id="ARBA00022837"/>
    </source>
</evidence>
<evidence type="ECO:0000256" key="2">
    <source>
        <dbReference type="ARBA" id="ARBA00010609"/>
    </source>
</evidence>
<dbReference type="Gene3D" id="2.60.40.420">
    <property type="entry name" value="Cupredoxins - blue copper proteins"/>
    <property type="match status" value="5"/>
</dbReference>
<feature type="region of interest" description="Disordered" evidence="14">
    <location>
        <begin position="828"/>
        <end position="882"/>
    </location>
</feature>
<dbReference type="InterPro" id="IPR000421">
    <property type="entry name" value="FA58C"/>
</dbReference>
<dbReference type="InterPro" id="IPR008979">
    <property type="entry name" value="Galactose-bd-like_sf"/>
</dbReference>
<dbReference type="FunCoup" id="F6XMV4">
    <property type="interactions" value="259"/>
</dbReference>
<keyword evidence="9" id="KW-0325">Glycoprotein</keyword>
<evidence type="ECO:0000256" key="8">
    <source>
        <dbReference type="ARBA" id="ARBA00023157"/>
    </source>
</evidence>
<evidence type="ECO:0000256" key="4">
    <source>
        <dbReference type="ARBA" id="ARBA00022723"/>
    </source>
</evidence>
<dbReference type="SUPFAM" id="SSF49503">
    <property type="entry name" value="Cupredoxins"/>
    <property type="match status" value="6"/>
</dbReference>
<reference evidence="17" key="1">
    <citation type="submission" date="2025-08" db="UniProtKB">
        <authorList>
            <consortium name="Ensembl"/>
        </authorList>
    </citation>
    <scope>IDENTIFICATION</scope>
    <source>
        <strain evidence="17">Glennie</strain>
    </source>
</reference>
<comment type="similarity">
    <text evidence="2">Belongs to the multicopper oxidase family.</text>
</comment>
<dbReference type="InterPro" id="IPR024715">
    <property type="entry name" value="Factor_5/8-like"/>
</dbReference>
<dbReference type="OMA" id="YQSNIMS"/>
<dbReference type="PROSITE" id="PS50022">
    <property type="entry name" value="FA58C_3"/>
    <property type="match status" value="2"/>
</dbReference>
<dbReference type="PROSITE" id="PS01285">
    <property type="entry name" value="FA58C_1"/>
    <property type="match status" value="2"/>
</dbReference>
<dbReference type="eggNOG" id="ENOG502QSUG">
    <property type="taxonomic scope" value="Eukaryota"/>
</dbReference>
<reference evidence="17" key="2">
    <citation type="submission" date="2025-09" db="UniProtKB">
        <authorList>
            <consortium name="Ensembl"/>
        </authorList>
    </citation>
    <scope>IDENTIFICATION</scope>
    <source>
        <strain evidence="17">Glennie</strain>
    </source>
</reference>
<evidence type="ECO:0000256" key="11">
    <source>
        <dbReference type="ARBA" id="ARBA00070431"/>
    </source>
</evidence>
<dbReference type="Gene3D" id="2.60.120.260">
    <property type="entry name" value="Galactose-binding domain-like"/>
    <property type="match status" value="2"/>
</dbReference>
<comment type="subcellular location">
    <subcellularLocation>
        <location evidence="1">Secreted</location>
    </subcellularLocation>
</comment>
<dbReference type="InterPro" id="IPR011707">
    <property type="entry name" value="Cu-oxidase-like_N"/>
</dbReference>
<dbReference type="GO" id="GO:0008015">
    <property type="term" value="P:blood circulation"/>
    <property type="evidence" value="ECO:0000318"/>
    <property type="project" value="GO_Central"/>
</dbReference>
<comment type="subunit">
    <text evidence="10">Factor Va, the activated form of factor V, is composed of a heavy chain and a light chain, non-covalently bound. The interaction between the two chains is calcium-dependent. Forms heterodimer with SERPINA5.</text>
</comment>
<dbReference type="FunFam" id="2.60.120.260:FF:000002">
    <property type="entry name" value="Coagulation factor VIII"/>
    <property type="match status" value="2"/>
</dbReference>
<gene>
    <name evidence="17" type="primary">F5</name>
</gene>
<feature type="compositionally biased region" description="Basic and acidic residues" evidence="14">
    <location>
        <begin position="948"/>
        <end position="957"/>
    </location>
</feature>
<evidence type="ECO:0000256" key="12">
    <source>
        <dbReference type="ARBA" id="ARBA00080403"/>
    </source>
</evidence>
<dbReference type="FunFam" id="2.60.40.420:FF:000050">
    <property type="entry name" value="coagulation factor V isoform X1"/>
    <property type="match status" value="1"/>
</dbReference>
<feature type="compositionally biased region" description="Polar residues" evidence="14">
    <location>
        <begin position="1126"/>
        <end position="1147"/>
    </location>
</feature>
<feature type="disulfide bond" evidence="13">
    <location>
        <begin position="168"/>
        <end position="194"/>
    </location>
</feature>
<dbReference type="PANTHER" id="PTHR46806:SF10">
    <property type="entry name" value="COAGULATION FACTOR V"/>
    <property type="match status" value="1"/>
</dbReference>